<dbReference type="EMBL" id="JAQQWN010000006">
    <property type="protein sequence ID" value="KAK8080945.1"/>
    <property type="molecule type" value="Genomic_DNA"/>
</dbReference>
<evidence type="ECO:0000313" key="2">
    <source>
        <dbReference type="Proteomes" id="UP001433268"/>
    </source>
</evidence>
<proteinExistence type="predicted"/>
<sequence>MSTREKVPSPEPEPKPSVENIVDAAAAVAFALGDKVPYALVGGGACSVLGSQRLTEDIDIVVPRGRTSEARQLLREHPEYFDVERRTLHTYFKSEPGRVLVEILAPPAMFREEYDETTPTIRMLDDKVRVLQPTLLLNAKCGSVQNRRSEDKKKSDALDILFLLEWCYRHEIFPTADEVPNASEGLVRTFVSLFPCTEHWINAGYDLVRVSCNLSLYLLHGQLFFFVARGVVDGSPYYSSPLCAAMCC</sequence>
<dbReference type="RefSeq" id="XP_066668420.1">
    <property type="nucleotide sequence ID" value="XM_066813078.1"/>
</dbReference>
<dbReference type="Proteomes" id="UP001433268">
    <property type="component" value="Unassembled WGS sequence"/>
</dbReference>
<accession>A0ABR1WEQ6</accession>
<dbReference type="Gene3D" id="3.30.460.40">
    <property type="match status" value="1"/>
</dbReference>
<keyword evidence="2" id="KW-1185">Reference proteome</keyword>
<evidence type="ECO:0000313" key="1">
    <source>
        <dbReference type="EMBL" id="KAK8080945.1"/>
    </source>
</evidence>
<dbReference type="SUPFAM" id="SSF81301">
    <property type="entry name" value="Nucleotidyltransferase"/>
    <property type="match status" value="1"/>
</dbReference>
<name>A0ABR1WEQ6_9PEZI</name>
<organism evidence="1 2">
    <name type="scientific">Apiospora hydei</name>
    <dbReference type="NCBI Taxonomy" id="1337664"/>
    <lineage>
        <taxon>Eukaryota</taxon>
        <taxon>Fungi</taxon>
        <taxon>Dikarya</taxon>
        <taxon>Ascomycota</taxon>
        <taxon>Pezizomycotina</taxon>
        <taxon>Sordariomycetes</taxon>
        <taxon>Xylariomycetidae</taxon>
        <taxon>Amphisphaeriales</taxon>
        <taxon>Apiosporaceae</taxon>
        <taxon>Apiospora</taxon>
    </lineage>
</organism>
<reference evidence="1 2" key="1">
    <citation type="submission" date="2023-01" db="EMBL/GenBank/DDBJ databases">
        <title>Analysis of 21 Apiospora genomes using comparative genomics revels a genus with tremendous synthesis potential of carbohydrate active enzymes and secondary metabolites.</title>
        <authorList>
            <person name="Sorensen T."/>
        </authorList>
    </citation>
    <scope>NUCLEOTIDE SEQUENCE [LARGE SCALE GENOMIC DNA]</scope>
    <source>
        <strain evidence="1 2">CBS 114990</strain>
    </source>
</reference>
<dbReference type="GeneID" id="92046138"/>
<dbReference type="InterPro" id="IPR043519">
    <property type="entry name" value="NT_sf"/>
</dbReference>
<gene>
    <name evidence="1" type="ORF">PG997_008763</name>
</gene>
<protein>
    <submittedName>
        <fullName evidence="1">Uncharacterized protein</fullName>
    </submittedName>
</protein>
<comment type="caution">
    <text evidence="1">The sequence shown here is derived from an EMBL/GenBank/DDBJ whole genome shotgun (WGS) entry which is preliminary data.</text>
</comment>